<accession>A0A812UE11</accession>
<evidence type="ECO:0000313" key="1">
    <source>
        <dbReference type="EMBL" id="CAE7562296.1"/>
    </source>
</evidence>
<reference evidence="1" key="1">
    <citation type="submission" date="2021-02" db="EMBL/GenBank/DDBJ databases">
        <authorList>
            <person name="Dougan E. K."/>
            <person name="Rhodes N."/>
            <person name="Thang M."/>
            <person name="Chan C."/>
        </authorList>
    </citation>
    <scope>NUCLEOTIDE SEQUENCE</scope>
</reference>
<name>A0A812UE11_9DINO</name>
<dbReference type="AlphaFoldDB" id="A0A812UE11"/>
<gene>
    <name evidence="1" type="ORF">SNAT2548_LOCUS31749</name>
</gene>
<protein>
    <submittedName>
        <fullName evidence="1">Uncharacterized protein</fullName>
    </submittedName>
</protein>
<organism evidence="1 2">
    <name type="scientific">Symbiodinium natans</name>
    <dbReference type="NCBI Taxonomy" id="878477"/>
    <lineage>
        <taxon>Eukaryota</taxon>
        <taxon>Sar</taxon>
        <taxon>Alveolata</taxon>
        <taxon>Dinophyceae</taxon>
        <taxon>Suessiales</taxon>
        <taxon>Symbiodiniaceae</taxon>
        <taxon>Symbiodinium</taxon>
    </lineage>
</organism>
<dbReference type="OrthoDB" id="437208at2759"/>
<proteinExistence type="predicted"/>
<dbReference type="Proteomes" id="UP000604046">
    <property type="component" value="Unassembled WGS sequence"/>
</dbReference>
<evidence type="ECO:0000313" key="2">
    <source>
        <dbReference type="Proteomes" id="UP000604046"/>
    </source>
</evidence>
<comment type="caution">
    <text evidence="1">The sequence shown here is derived from an EMBL/GenBank/DDBJ whole genome shotgun (WGS) entry which is preliminary data.</text>
</comment>
<dbReference type="EMBL" id="CAJNDS010002674">
    <property type="protein sequence ID" value="CAE7562296.1"/>
    <property type="molecule type" value="Genomic_DNA"/>
</dbReference>
<sequence>MFHAGQVGPKSSLAWSLKGVSGCCGLHSFPRVLGTAVASLQVVLPRLSDTKGYCNASELPAASKDSGHDLPVSTPRLFLATSQQAYKQRPPIEKLPMKRWTVRPSEASACVSH</sequence>
<keyword evidence="2" id="KW-1185">Reference proteome</keyword>